<dbReference type="EMBL" id="GBRH01226309">
    <property type="protein sequence ID" value="JAD71586.1"/>
    <property type="molecule type" value="Transcribed_RNA"/>
</dbReference>
<reference evidence="1" key="2">
    <citation type="journal article" date="2015" name="Data Brief">
        <title>Shoot transcriptome of the giant reed, Arundo donax.</title>
        <authorList>
            <person name="Barrero R.A."/>
            <person name="Guerrero F.D."/>
            <person name="Moolhuijzen P."/>
            <person name="Goolsby J.A."/>
            <person name="Tidwell J."/>
            <person name="Bellgard S.E."/>
            <person name="Bellgard M.I."/>
        </authorList>
    </citation>
    <scope>NUCLEOTIDE SEQUENCE</scope>
    <source>
        <tissue evidence="1">Shoot tissue taken approximately 20 cm above the soil surface</tissue>
    </source>
</reference>
<protein>
    <submittedName>
        <fullName evidence="1">Uncharacterized protein</fullName>
    </submittedName>
</protein>
<organism evidence="1">
    <name type="scientific">Arundo donax</name>
    <name type="common">Giant reed</name>
    <name type="synonym">Donax arundinaceus</name>
    <dbReference type="NCBI Taxonomy" id="35708"/>
    <lineage>
        <taxon>Eukaryota</taxon>
        <taxon>Viridiplantae</taxon>
        <taxon>Streptophyta</taxon>
        <taxon>Embryophyta</taxon>
        <taxon>Tracheophyta</taxon>
        <taxon>Spermatophyta</taxon>
        <taxon>Magnoliopsida</taxon>
        <taxon>Liliopsida</taxon>
        <taxon>Poales</taxon>
        <taxon>Poaceae</taxon>
        <taxon>PACMAD clade</taxon>
        <taxon>Arundinoideae</taxon>
        <taxon>Arundineae</taxon>
        <taxon>Arundo</taxon>
    </lineage>
</organism>
<sequence>MGLPIPMHENLALFPGGGLFAAAASRGLFAVASSRPLTR</sequence>
<accession>A0A0A9C7S0</accession>
<evidence type="ECO:0000313" key="1">
    <source>
        <dbReference type="EMBL" id="JAD71586.1"/>
    </source>
</evidence>
<proteinExistence type="predicted"/>
<dbReference type="AlphaFoldDB" id="A0A0A9C7S0"/>
<reference evidence="1" key="1">
    <citation type="submission" date="2014-09" db="EMBL/GenBank/DDBJ databases">
        <authorList>
            <person name="Magalhaes I.L.F."/>
            <person name="Oliveira U."/>
            <person name="Santos F.R."/>
            <person name="Vidigal T.H.D.A."/>
            <person name="Brescovit A.D."/>
            <person name="Santos A.J."/>
        </authorList>
    </citation>
    <scope>NUCLEOTIDE SEQUENCE</scope>
    <source>
        <tissue evidence="1">Shoot tissue taken approximately 20 cm above the soil surface</tissue>
    </source>
</reference>
<name>A0A0A9C7S0_ARUDO</name>